<dbReference type="PROSITE" id="PS51168">
    <property type="entry name" value="CHORISMATE_MUT_2"/>
    <property type="match status" value="1"/>
</dbReference>
<dbReference type="GO" id="GO:0009073">
    <property type="term" value="P:aromatic amino acid family biosynthetic process"/>
    <property type="evidence" value="ECO:0007669"/>
    <property type="project" value="UniProtKB-KW"/>
</dbReference>
<dbReference type="PANTHER" id="PTHR21089:SF1">
    <property type="entry name" value="BIFUNCTIONAL 3-DEHYDROQUINATE DEHYDRATASE_SHIKIMATE DEHYDROGENASE, CHLOROPLASTIC"/>
    <property type="match status" value="1"/>
</dbReference>
<evidence type="ECO:0000256" key="1">
    <source>
        <dbReference type="ARBA" id="ARBA00004871"/>
    </source>
</evidence>
<dbReference type="CDD" id="cd01065">
    <property type="entry name" value="NAD_bind_Shikimate_DH"/>
    <property type="match status" value="1"/>
</dbReference>
<evidence type="ECO:0000256" key="6">
    <source>
        <dbReference type="ARBA" id="ARBA00023141"/>
    </source>
</evidence>
<dbReference type="EC" id="1.1.1.25" evidence="2 7"/>
<dbReference type="STRING" id="84029.CROST_02900"/>
<dbReference type="Gene3D" id="3.40.50.720">
    <property type="entry name" value="NAD(P)-binding Rossmann-like Domain"/>
    <property type="match status" value="1"/>
</dbReference>
<dbReference type="SUPFAM" id="SSF48600">
    <property type="entry name" value="Chorismate mutase II"/>
    <property type="match status" value="1"/>
</dbReference>
<evidence type="ECO:0000256" key="4">
    <source>
        <dbReference type="ARBA" id="ARBA00022857"/>
    </source>
</evidence>
<evidence type="ECO:0000313" key="9">
    <source>
        <dbReference type="Proteomes" id="UP000190951"/>
    </source>
</evidence>
<dbReference type="GO" id="GO:0004764">
    <property type="term" value="F:shikimate 3-dehydrogenase (NADP+) activity"/>
    <property type="evidence" value="ECO:0007669"/>
    <property type="project" value="UniProtKB-UniRule"/>
</dbReference>
<gene>
    <name evidence="8" type="primary">aroE_1</name>
    <name evidence="7" type="synonym">aroE</name>
    <name evidence="8" type="ORF">CROST_014460</name>
</gene>
<keyword evidence="3 7" id="KW-0028">Amino-acid biosynthesis</keyword>
<feature type="binding site" evidence="7">
    <location>
        <position position="335"/>
    </location>
    <ligand>
        <name>shikimate</name>
        <dbReference type="ChEBI" id="CHEBI:36208"/>
    </ligand>
</feature>
<protein>
    <recommendedName>
        <fullName evidence="2 7">Shikimate dehydrogenase (NADP(+))</fullName>
        <shortName evidence="7">SDH</shortName>
        <ecNumber evidence="2 7">1.1.1.25</ecNumber>
    </recommendedName>
</protein>
<feature type="binding site" evidence="7">
    <location>
        <begin position="111"/>
        <end position="113"/>
    </location>
    <ligand>
        <name>shikimate</name>
        <dbReference type="ChEBI" id="CHEBI:36208"/>
    </ligand>
</feature>
<dbReference type="Pfam" id="PF01817">
    <property type="entry name" value="CM_2"/>
    <property type="match status" value="1"/>
</dbReference>
<keyword evidence="4 7" id="KW-0521">NADP</keyword>
<dbReference type="InterPro" id="IPR002701">
    <property type="entry name" value="CM_II_prokaryot"/>
</dbReference>
<feature type="binding site" evidence="7">
    <location>
        <position position="198"/>
    </location>
    <ligand>
        <name>shikimate</name>
        <dbReference type="ChEBI" id="CHEBI:36208"/>
    </ligand>
</feature>
<dbReference type="SUPFAM" id="SSF53223">
    <property type="entry name" value="Aminoacid dehydrogenase-like, N-terminal domain"/>
    <property type="match status" value="1"/>
</dbReference>
<evidence type="ECO:0000256" key="3">
    <source>
        <dbReference type="ARBA" id="ARBA00022605"/>
    </source>
</evidence>
<reference evidence="8 9" key="1">
    <citation type="submission" date="2022-04" db="EMBL/GenBank/DDBJ databases">
        <title>Genome sequence of C. roseum typestrain.</title>
        <authorList>
            <person name="Poehlein A."/>
            <person name="Schoch T."/>
            <person name="Duerre P."/>
            <person name="Daniel R."/>
        </authorList>
    </citation>
    <scope>NUCLEOTIDE SEQUENCE [LARGE SCALE GENOMIC DNA]</scope>
    <source>
        <strain evidence="8 9">DSM 7320</strain>
    </source>
</reference>
<comment type="pathway">
    <text evidence="1 7">Metabolic intermediate biosynthesis; chorismate biosynthesis; chorismate from D-erythrose 4-phosphate and phosphoenolpyruvate: step 4/7.</text>
</comment>
<dbReference type="GO" id="GO:0008652">
    <property type="term" value="P:amino acid biosynthetic process"/>
    <property type="evidence" value="ECO:0007669"/>
    <property type="project" value="UniProtKB-KW"/>
</dbReference>
<dbReference type="InterPro" id="IPR022893">
    <property type="entry name" value="Shikimate_DH_fam"/>
</dbReference>
<dbReference type="RefSeq" id="WP_077832435.1">
    <property type="nucleotide sequence ID" value="NZ_CP096983.1"/>
</dbReference>
<evidence type="ECO:0000256" key="7">
    <source>
        <dbReference type="HAMAP-Rule" id="MF_00222"/>
    </source>
</evidence>
<dbReference type="InterPro" id="IPR036263">
    <property type="entry name" value="Chorismate_II_sf"/>
</dbReference>
<dbReference type="GO" id="GO:0005829">
    <property type="term" value="C:cytosol"/>
    <property type="evidence" value="ECO:0007669"/>
    <property type="project" value="TreeGrafter"/>
</dbReference>
<dbReference type="Gene3D" id="3.40.50.10860">
    <property type="entry name" value="Leucine Dehydrogenase, chain A, domain 1"/>
    <property type="match status" value="1"/>
</dbReference>
<dbReference type="InterPro" id="IPR013708">
    <property type="entry name" value="Shikimate_DH-bd_N"/>
</dbReference>
<dbReference type="Pfam" id="PF08501">
    <property type="entry name" value="Shikimate_dh_N"/>
    <property type="match status" value="1"/>
</dbReference>
<dbReference type="InterPro" id="IPR011279">
    <property type="entry name" value="Chorismate_mutase_GmP"/>
</dbReference>
<dbReference type="NCBIfam" id="TIGR01805">
    <property type="entry name" value="CM_mono_grmpos"/>
    <property type="match status" value="1"/>
</dbReference>
<dbReference type="HAMAP" id="MF_00222">
    <property type="entry name" value="Shikimate_DH_AroE"/>
    <property type="match status" value="1"/>
</dbReference>
<feature type="binding site" evidence="7">
    <location>
        <begin position="222"/>
        <end position="226"/>
    </location>
    <ligand>
        <name>NADP(+)</name>
        <dbReference type="ChEBI" id="CHEBI:58349"/>
    </ligand>
</feature>
<comment type="function">
    <text evidence="7">Involved in the biosynthesis of the chorismate, which leads to the biosynthesis of aromatic amino acids. Catalyzes the reversible NADPH linked reduction of 3-dehydroshikimate (DHSA) to yield shikimate (SA).</text>
</comment>
<dbReference type="EMBL" id="CP096983">
    <property type="protein sequence ID" value="URZ10736.1"/>
    <property type="molecule type" value="Genomic_DNA"/>
</dbReference>
<organism evidence="8 9">
    <name type="scientific">Clostridium felsineum</name>
    <dbReference type="NCBI Taxonomy" id="36839"/>
    <lineage>
        <taxon>Bacteria</taxon>
        <taxon>Bacillati</taxon>
        <taxon>Bacillota</taxon>
        <taxon>Clostridia</taxon>
        <taxon>Eubacteriales</taxon>
        <taxon>Clostridiaceae</taxon>
        <taxon>Clostridium</taxon>
    </lineage>
</organism>
<feature type="active site" description="Proton acceptor" evidence="7">
    <location>
        <position position="162"/>
    </location>
</feature>
<dbReference type="SUPFAM" id="SSF51735">
    <property type="entry name" value="NAD(P)-binding Rossmann-fold domains"/>
    <property type="match status" value="1"/>
</dbReference>
<comment type="caution">
    <text evidence="7">Lacks conserved residue(s) required for the propagation of feature annotation.</text>
</comment>
<evidence type="ECO:0000313" key="8">
    <source>
        <dbReference type="EMBL" id="URZ10736.1"/>
    </source>
</evidence>
<dbReference type="SMART" id="SM00830">
    <property type="entry name" value="CM_2"/>
    <property type="match status" value="1"/>
</dbReference>
<dbReference type="GO" id="GO:0004106">
    <property type="term" value="F:chorismate mutase activity"/>
    <property type="evidence" value="ECO:0007669"/>
    <property type="project" value="InterPro"/>
</dbReference>
<keyword evidence="9" id="KW-1185">Reference proteome</keyword>
<dbReference type="GO" id="GO:0019632">
    <property type="term" value="P:shikimate metabolic process"/>
    <property type="evidence" value="ECO:0007669"/>
    <property type="project" value="InterPro"/>
</dbReference>
<proteinExistence type="inferred from homology"/>
<feature type="binding site" evidence="7">
    <location>
        <position position="174"/>
    </location>
    <ligand>
        <name>NADP(+)</name>
        <dbReference type="ChEBI" id="CHEBI:58349"/>
    </ligand>
</feature>
<comment type="subunit">
    <text evidence="7">Homodimer.</text>
</comment>
<keyword evidence="5 7" id="KW-0560">Oxidoreductase</keyword>
<feature type="binding site" evidence="7">
    <location>
        <position position="183"/>
    </location>
    <ligand>
        <name>shikimate</name>
        <dbReference type="ChEBI" id="CHEBI:36208"/>
    </ligand>
</feature>
<comment type="catalytic activity">
    <reaction evidence="7">
        <text>shikimate + NADP(+) = 3-dehydroshikimate + NADPH + H(+)</text>
        <dbReference type="Rhea" id="RHEA:17737"/>
        <dbReference type="ChEBI" id="CHEBI:15378"/>
        <dbReference type="ChEBI" id="CHEBI:16630"/>
        <dbReference type="ChEBI" id="CHEBI:36208"/>
        <dbReference type="ChEBI" id="CHEBI:57783"/>
        <dbReference type="ChEBI" id="CHEBI:58349"/>
        <dbReference type="EC" id="1.1.1.25"/>
    </reaction>
</comment>
<dbReference type="InterPro" id="IPR036291">
    <property type="entry name" value="NAD(P)-bd_dom_sf"/>
</dbReference>
<dbReference type="GO" id="GO:0050661">
    <property type="term" value="F:NADP binding"/>
    <property type="evidence" value="ECO:0007669"/>
    <property type="project" value="InterPro"/>
</dbReference>
<dbReference type="Gene3D" id="1.20.59.10">
    <property type="entry name" value="Chorismate mutase"/>
    <property type="match status" value="1"/>
</dbReference>
<feature type="binding site" evidence="7">
    <location>
        <position position="158"/>
    </location>
    <ligand>
        <name>shikimate</name>
        <dbReference type="ChEBI" id="CHEBI:36208"/>
    </ligand>
</feature>
<name>A0A1S8LP95_9CLOT</name>
<dbReference type="InterPro" id="IPR036979">
    <property type="entry name" value="CM_dom_sf"/>
</dbReference>
<comment type="similarity">
    <text evidence="7">Belongs to the shikimate dehydrogenase family.</text>
</comment>
<dbReference type="Proteomes" id="UP000190951">
    <property type="component" value="Chromosome"/>
</dbReference>
<feature type="binding site" evidence="7">
    <location>
        <position position="307"/>
    </location>
    <ligand>
        <name>shikimate</name>
        <dbReference type="ChEBI" id="CHEBI:36208"/>
    </ligand>
</feature>
<sequence length="366" mass="41533">MKELEEIRKEIDRVDKNITELFEERMKLVIKVAEYKKENNVPIIDSKREKNVIEKNIKYLKDDRYSEVLEEFYINLMELSKKLEKKQIYSKKNENLSTSIYGLIGGKLGHSYSPYIHKLIMEKVSLNGIYNLFELPEKKVKGALETFKIINCGGLNVTIPYKVDVMKNLNEISDEAKKIGAVNTIKFSQNGMSGFNTDYIGFGKMLKKFKIEIKDKVCVVLGSGGVAKAVVQYLKDNFAGKIYIVSRNVQRASKDYDECIISYQELLKINGDVIVNCTPVGMSPEIDTSPVSKEVVSKFSSALDLIYNPIETLFLKYAKDSGIKAVNGLYMLVSQAVASQEIWNDISISEDIANEIYDKLEGKIKS</sequence>
<feature type="binding site" evidence="7">
    <location>
        <position position="305"/>
    </location>
    <ligand>
        <name>NADP(+)</name>
        <dbReference type="ChEBI" id="CHEBI:58349"/>
    </ligand>
</feature>
<accession>A0A1S8LP95</accession>
<keyword evidence="6 7" id="KW-0057">Aromatic amino acid biosynthesis</keyword>
<feature type="binding site" evidence="7">
    <location>
        <position position="328"/>
    </location>
    <ligand>
        <name>NADP(+)</name>
        <dbReference type="ChEBI" id="CHEBI:58349"/>
    </ligand>
</feature>
<dbReference type="KEGG" id="crw:CROST_014460"/>
<dbReference type="NCBIfam" id="TIGR00507">
    <property type="entry name" value="aroE"/>
    <property type="match status" value="1"/>
</dbReference>
<dbReference type="GO" id="GO:0009423">
    <property type="term" value="P:chorismate biosynthetic process"/>
    <property type="evidence" value="ECO:0007669"/>
    <property type="project" value="UniProtKB-UniRule"/>
</dbReference>
<evidence type="ECO:0000256" key="2">
    <source>
        <dbReference type="ARBA" id="ARBA00012962"/>
    </source>
</evidence>
<dbReference type="InterPro" id="IPR011342">
    <property type="entry name" value="Shikimate_DH"/>
</dbReference>
<dbReference type="AlphaFoldDB" id="A0A1S8LP95"/>
<dbReference type="InterPro" id="IPR046346">
    <property type="entry name" value="Aminoacid_DH-like_N_sf"/>
</dbReference>
<evidence type="ECO:0000256" key="5">
    <source>
        <dbReference type="ARBA" id="ARBA00023002"/>
    </source>
</evidence>
<dbReference type="PANTHER" id="PTHR21089">
    <property type="entry name" value="SHIKIMATE DEHYDROGENASE"/>
    <property type="match status" value="1"/>
</dbReference>